<keyword evidence="4" id="KW-1185">Reference proteome</keyword>
<feature type="compositionally biased region" description="Basic and acidic residues" evidence="1">
    <location>
        <begin position="116"/>
        <end position="131"/>
    </location>
</feature>
<dbReference type="AlphaFoldDB" id="A0AA38PB95"/>
<feature type="chain" id="PRO_5041391919" evidence="2">
    <location>
        <begin position="30"/>
        <end position="260"/>
    </location>
</feature>
<feature type="region of interest" description="Disordered" evidence="1">
    <location>
        <begin position="65"/>
        <end position="155"/>
    </location>
</feature>
<feature type="compositionally biased region" description="Low complexity" evidence="1">
    <location>
        <begin position="81"/>
        <end position="101"/>
    </location>
</feature>
<name>A0AA38PB95_9AGAR</name>
<protein>
    <submittedName>
        <fullName evidence="3">Uncharacterized protein</fullName>
    </submittedName>
</protein>
<reference evidence="3" key="1">
    <citation type="submission" date="2022-08" db="EMBL/GenBank/DDBJ databases">
        <authorList>
            <consortium name="DOE Joint Genome Institute"/>
            <person name="Min B."/>
            <person name="Riley R."/>
            <person name="Sierra-Patev S."/>
            <person name="Naranjo-Ortiz M."/>
            <person name="Looney B."/>
            <person name="Konkel Z."/>
            <person name="Slot J.C."/>
            <person name="Sakamoto Y."/>
            <person name="Steenwyk J.L."/>
            <person name="Rokas A."/>
            <person name="Carro J."/>
            <person name="Camarero S."/>
            <person name="Ferreira P."/>
            <person name="Molpeceres G."/>
            <person name="Ruiz-Duenas F.J."/>
            <person name="Serrano A."/>
            <person name="Henrissat B."/>
            <person name="Drula E."/>
            <person name="Hughes K.W."/>
            <person name="Mata J.L."/>
            <person name="Ishikawa N.K."/>
            <person name="Vargas-Isla R."/>
            <person name="Ushijima S."/>
            <person name="Smith C.A."/>
            <person name="Ahrendt S."/>
            <person name="Andreopoulos W."/>
            <person name="He G."/>
            <person name="Labutti K."/>
            <person name="Lipzen A."/>
            <person name="Ng V."/>
            <person name="Sandor L."/>
            <person name="Barry K."/>
            <person name="Martinez A.T."/>
            <person name="Xiao Y."/>
            <person name="Gibbons J.G."/>
            <person name="Terashima K."/>
            <person name="Hibbett D.S."/>
            <person name="Grigoriev I.V."/>
        </authorList>
    </citation>
    <scope>NUCLEOTIDE SEQUENCE</scope>
    <source>
        <strain evidence="3">TFB9207</strain>
    </source>
</reference>
<keyword evidence="2" id="KW-0732">Signal</keyword>
<gene>
    <name evidence="3" type="ORF">F5878DRAFT_104427</name>
</gene>
<sequence length="260" mass="28104">MSLQAHSSSAKSRILGIIVIATLTSPVYASPLPPIPPERSGSTVALDVHGPVSIMSHDFNFTTPALSPRQILGKGSSSQVPPAQSEGSSSSQQPTETSTAAKKGSGFLNSLRPNFRKKEGRKEDTRLHQKVDGPTVLPSDVGRNKETDEPAITDFGRNKKTDEHAIKDSEYTLIGYGYTHKLGAKYHEGMMISLTELTLPNWRVPVTSSITETYLLPQLMPEQNPDPVSGTVLHDMACSLEPICKGVQLIVVPEQHVTPS</sequence>
<dbReference type="Proteomes" id="UP001163846">
    <property type="component" value="Unassembled WGS sequence"/>
</dbReference>
<evidence type="ECO:0000256" key="2">
    <source>
        <dbReference type="SAM" id="SignalP"/>
    </source>
</evidence>
<evidence type="ECO:0000313" key="4">
    <source>
        <dbReference type="Proteomes" id="UP001163846"/>
    </source>
</evidence>
<dbReference type="EMBL" id="MU806111">
    <property type="protein sequence ID" value="KAJ3839737.1"/>
    <property type="molecule type" value="Genomic_DNA"/>
</dbReference>
<comment type="caution">
    <text evidence="3">The sequence shown here is derived from an EMBL/GenBank/DDBJ whole genome shotgun (WGS) entry which is preliminary data.</text>
</comment>
<accession>A0AA38PB95</accession>
<evidence type="ECO:0000313" key="3">
    <source>
        <dbReference type="EMBL" id="KAJ3839737.1"/>
    </source>
</evidence>
<proteinExistence type="predicted"/>
<feature type="signal peptide" evidence="2">
    <location>
        <begin position="1"/>
        <end position="29"/>
    </location>
</feature>
<evidence type="ECO:0000256" key="1">
    <source>
        <dbReference type="SAM" id="MobiDB-lite"/>
    </source>
</evidence>
<organism evidence="3 4">
    <name type="scientific">Lentinula raphanica</name>
    <dbReference type="NCBI Taxonomy" id="153919"/>
    <lineage>
        <taxon>Eukaryota</taxon>
        <taxon>Fungi</taxon>
        <taxon>Dikarya</taxon>
        <taxon>Basidiomycota</taxon>
        <taxon>Agaricomycotina</taxon>
        <taxon>Agaricomycetes</taxon>
        <taxon>Agaricomycetidae</taxon>
        <taxon>Agaricales</taxon>
        <taxon>Marasmiineae</taxon>
        <taxon>Omphalotaceae</taxon>
        <taxon>Lentinula</taxon>
    </lineage>
</organism>